<evidence type="ECO:0000313" key="5">
    <source>
        <dbReference type="Proteomes" id="UP000054735"/>
    </source>
</evidence>
<evidence type="ECO:0000313" key="3">
    <source>
        <dbReference type="EMBL" id="KTC69425.1"/>
    </source>
</evidence>
<keyword evidence="5" id="KW-1185">Reference proteome</keyword>
<dbReference type="GO" id="GO:0003677">
    <property type="term" value="F:DNA binding"/>
    <property type="evidence" value="ECO:0007669"/>
    <property type="project" value="InterPro"/>
</dbReference>
<dbReference type="SUPFAM" id="SSF52540">
    <property type="entry name" value="P-loop containing nucleoside triphosphate hydrolases"/>
    <property type="match status" value="1"/>
</dbReference>
<dbReference type="PANTHER" id="PTHR11070">
    <property type="entry name" value="UVRD / RECB / PCRA DNA HELICASE FAMILY MEMBER"/>
    <property type="match status" value="1"/>
</dbReference>
<feature type="compositionally biased region" description="Basic residues" evidence="2">
    <location>
        <begin position="346"/>
        <end position="356"/>
    </location>
</feature>
<protein>
    <recommendedName>
        <fullName evidence="1">DNA 3'-5' helicase II</fullName>
    </recommendedName>
</protein>
<dbReference type="InterPro" id="IPR000212">
    <property type="entry name" value="DNA_helicase_UvrD/REP"/>
</dbReference>
<organism evidence="4 6">
    <name type="scientific">Legionella birminghamensis</name>
    <dbReference type="NCBI Taxonomy" id="28083"/>
    <lineage>
        <taxon>Bacteria</taxon>
        <taxon>Pseudomonadati</taxon>
        <taxon>Pseudomonadota</taxon>
        <taxon>Gammaproteobacteria</taxon>
        <taxon>Legionellales</taxon>
        <taxon>Legionellaceae</taxon>
        <taxon>Legionella</taxon>
    </lineage>
</organism>
<evidence type="ECO:0000256" key="2">
    <source>
        <dbReference type="SAM" id="MobiDB-lite"/>
    </source>
</evidence>
<reference evidence="4 6" key="2">
    <citation type="submission" date="2018-06" db="EMBL/GenBank/DDBJ databases">
        <authorList>
            <consortium name="Pathogen Informatics"/>
            <person name="Doyle S."/>
        </authorList>
    </citation>
    <scope>NUCLEOTIDE SEQUENCE [LARGE SCALE GENOMIC DNA]</scope>
    <source>
        <strain evidence="4 6">NCTC12437</strain>
    </source>
</reference>
<dbReference type="GO" id="GO:0043138">
    <property type="term" value="F:3'-5' DNA helicase activity"/>
    <property type="evidence" value="ECO:0007669"/>
    <property type="project" value="TreeGrafter"/>
</dbReference>
<dbReference type="Proteomes" id="UP000255066">
    <property type="component" value="Unassembled WGS sequence"/>
</dbReference>
<evidence type="ECO:0000313" key="6">
    <source>
        <dbReference type="Proteomes" id="UP000255066"/>
    </source>
</evidence>
<accession>A0A378I9Z8</accession>
<name>A0A378I9Z8_9GAMM</name>
<sequence>MVDEAQDLSRLPLKEILHLAKEKRVCYLMDTHQSLFDNKSKRPYLLGLMGSNAKHIELPHSYRCPANVVHFANRVIRLKNWLVGGRADKLEQAEIIPSPEQEKIPGTVVWVDKEEEFERLKEAAKESDFAIITLPQYVEEARRKYGSALIFTPEQIKGLEYKKVLLYRMLDDELCYEANKKINGLSDEELNCLTNRAKEGCEEDQFGPPFNKFFTSCTRSTADLYIDQPEKHATRNLTRFFKKGIKAAELPVQNKAPKTEAERLADWTEEARRQYEEGNIDISKNIYEQCLKNKIPQADFESFLIAQKLVPEKIEAQAWPEPEIKPEPKPEPNPAAEEQTSEACPRKKKKKRSRKKAAAEPRTTAGLSLQPRTGAIEGKTAKPAKNSAMNVSPLQQKTVDKLITVMEQGTIKEWQNYLQRKLSCPVMYQTLVQGLAKQTNSFEVLNFIKEWKALLQKEWGRFSEVITNELLAEELTKHIPEFRDVNVFYFFAMDIDFVSQRWDFFKSRINEEMLNKRIPGGVSAFYLLCGCGTDNKAKLRALWKDLAGFVTKENLHQICADSPYKGASSFYWLCSDIGIEILDQYWHIFMPSITKELLFQEITGSDETHEGKSPLYRLCIIPEGIKFLDNHWDFFEPFFSEEIFKPLGNKHPLSIFQVLFYRNGIELIKKHWPHFLSLIQKEMQSPDERVSEAILFGLSSSPEGVAFLEEKWDFFKSIINEKSFIAKPYRDYPSTGISCIYHLCTHPEGLAFLNKHWSDFAPYLKKTHLSEHFTGSRQTPLHLICDYAERVALIDDHWDDFARFITEESLHLPITGSNTSTGKTPFYFLCQSGHGINLIQKHWDFFEPLITAEALKQTATGAVKEKGLSVLHLLFRNAAGLELLDTHWDFFEPLLITQNLLNVTVNHANQRITPIRTLLDSKEGRILIQKRWPLFSRPFVSEGENISFFYWLCSTSYGHTLLKEYWEEFAHLFTKKDLHTPFWSKTYNREITIFENFLCVSGGAKLIYEKWETFEPLVGDKEINFLVSFLNKQLDNQQSSSPQVTEAVNRNRFFKPGNENSSTVPATPGFSHQ</sequence>
<feature type="compositionally biased region" description="Polar residues" evidence="2">
    <location>
        <begin position="1058"/>
        <end position="1073"/>
    </location>
</feature>
<evidence type="ECO:0000313" key="4">
    <source>
        <dbReference type="EMBL" id="STX31666.1"/>
    </source>
</evidence>
<dbReference type="EMBL" id="LNXT01000040">
    <property type="protein sequence ID" value="KTC69425.1"/>
    <property type="molecule type" value="Genomic_DNA"/>
</dbReference>
<feature type="region of interest" description="Disordered" evidence="2">
    <location>
        <begin position="1053"/>
        <end position="1073"/>
    </location>
</feature>
<dbReference type="GO" id="GO:0000725">
    <property type="term" value="P:recombinational repair"/>
    <property type="evidence" value="ECO:0007669"/>
    <property type="project" value="TreeGrafter"/>
</dbReference>
<dbReference type="RefSeq" id="WP_058524164.1">
    <property type="nucleotide sequence ID" value="NZ_UGNW01000001.1"/>
</dbReference>
<dbReference type="InterPro" id="IPR027417">
    <property type="entry name" value="P-loop_NTPase"/>
</dbReference>
<gene>
    <name evidence="3" type="ORF">Lbir_2164</name>
    <name evidence="4" type="ORF">NCTC12437_01440</name>
</gene>
<proteinExistence type="predicted"/>
<evidence type="ECO:0000256" key="1">
    <source>
        <dbReference type="ARBA" id="ARBA00034923"/>
    </source>
</evidence>
<reference evidence="3 5" key="1">
    <citation type="submission" date="2015-11" db="EMBL/GenBank/DDBJ databases">
        <title>Genomic analysis of 38 Legionella species identifies large and diverse effector repertoires.</title>
        <authorList>
            <person name="Burstein D."/>
            <person name="Amaro F."/>
            <person name="Zusman T."/>
            <person name="Lifshitz Z."/>
            <person name="Cohen O."/>
            <person name="Gilbert J.A."/>
            <person name="Pupko T."/>
            <person name="Shuman H.A."/>
            <person name="Segal G."/>
        </authorList>
    </citation>
    <scope>NUCLEOTIDE SEQUENCE [LARGE SCALE GENOMIC DNA]</scope>
    <source>
        <strain evidence="3 5">CDC#1407-AL-14</strain>
    </source>
</reference>
<dbReference type="AlphaFoldDB" id="A0A378I9Z8"/>
<dbReference type="GO" id="GO:0005524">
    <property type="term" value="F:ATP binding"/>
    <property type="evidence" value="ECO:0007669"/>
    <property type="project" value="InterPro"/>
</dbReference>
<dbReference type="EMBL" id="UGNW01000001">
    <property type="protein sequence ID" value="STX31666.1"/>
    <property type="molecule type" value="Genomic_DNA"/>
</dbReference>
<feature type="region of interest" description="Disordered" evidence="2">
    <location>
        <begin position="318"/>
        <end position="391"/>
    </location>
</feature>
<dbReference type="Proteomes" id="UP000054735">
    <property type="component" value="Unassembled WGS sequence"/>
</dbReference>
<dbReference type="PANTHER" id="PTHR11070:SF2">
    <property type="entry name" value="ATP-DEPENDENT DNA HELICASE SRS2"/>
    <property type="match status" value="1"/>
</dbReference>
<dbReference type="STRING" id="28083.Lbir_2164"/>